<dbReference type="InterPro" id="IPR003340">
    <property type="entry name" value="B3_DNA-bd"/>
</dbReference>
<dbReference type="EMBL" id="HG996471">
    <property type="protein sequence ID" value="CAG1845600.1"/>
    <property type="molecule type" value="Genomic_DNA"/>
</dbReference>
<keyword evidence="5" id="KW-0539">Nucleus</keyword>
<proteinExistence type="predicted"/>
<gene>
    <name evidence="8" type="ORF">GSMUA_153950.1</name>
</gene>
<dbReference type="PANTHER" id="PTHR31391:SF99">
    <property type="entry name" value="B3 DOMAIN-CONTAINING PROTEIN OS06G0194400"/>
    <property type="match status" value="1"/>
</dbReference>
<dbReference type="GO" id="GO:0005634">
    <property type="term" value="C:nucleus"/>
    <property type="evidence" value="ECO:0007669"/>
    <property type="project" value="UniProtKB-SubCell"/>
</dbReference>
<evidence type="ECO:0000259" key="7">
    <source>
        <dbReference type="PROSITE" id="PS50863"/>
    </source>
</evidence>
<evidence type="ECO:0000256" key="2">
    <source>
        <dbReference type="ARBA" id="ARBA00023015"/>
    </source>
</evidence>
<dbReference type="PANTHER" id="PTHR31391">
    <property type="entry name" value="B3 DOMAIN-CONTAINING PROTEIN OS11G0197600-RELATED"/>
    <property type="match status" value="1"/>
</dbReference>
<keyword evidence="2" id="KW-0805">Transcription regulation</keyword>
<dbReference type="AlphaFoldDB" id="A0A8D7AA59"/>
<evidence type="ECO:0000256" key="1">
    <source>
        <dbReference type="ARBA" id="ARBA00004123"/>
    </source>
</evidence>
<feature type="domain" description="TF-B3" evidence="7">
    <location>
        <begin position="153"/>
        <end position="239"/>
    </location>
</feature>
<name>A0A8D7AA59_MUSAM</name>
<reference evidence="8" key="1">
    <citation type="submission" date="2021-03" db="EMBL/GenBank/DDBJ databases">
        <authorList>
            <consortium name="Genoscope - CEA"/>
            <person name="William W."/>
        </authorList>
    </citation>
    <scope>NUCLEOTIDE SEQUENCE</scope>
    <source>
        <strain evidence="8">Doubled-haploid Pahang</strain>
    </source>
</reference>
<dbReference type="InterPro" id="IPR015300">
    <property type="entry name" value="DNA-bd_pseudobarrel_sf"/>
</dbReference>
<evidence type="ECO:0000256" key="5">
    <source>
        <dbReference type="ARBA" id="ARBA00023242"/>
    </source>
</evidence>
<feature type="region of interest" description="Disordered" evidence="6">
    <location>
        <begin position="60"/>
        <end position="79"/>
    </location>
</feature>
<protein>
    <submittedName>
        <fullName evidence="8">(wild Malaysian banana) hypothetical protein</fullName>
    </submittedName>
</protein>
<evidence type="ECO:0000313" key="8">
    <source>
        <dbReference type="EMBL" id="CAG1845600.1"/>
    </source>
</evidence>
<dbReference type="GO" id="GO:0003677">
    <property type="term" value="F:DNA binding"/>
    <property type="evidence" value="ECO:0007669"/>
    <property type="project" value="UniProtKB-KW"/>
</dbReference>
<keyword evidence="4" id="KW-0804">Transcription</keyword>
<sequence length="239" mass="26939">ACKAITRSPSPLSIYRGKGRDMGTTETMSYEEQRRRRLEENKKKLEQLNLPHLSVALRDAAASPKTSPAKQIKRKMSRDASLTPVRRSVRVASLPEPNYRENLSLIYISIRIARVLKRRGLDDRVYASDEAREYAQTKAEEIEAGLDPKFPSFVKSMLQSHTTGGFWLGLPIIFCNKHLPKRGATITLIDENGDESDTTYLAHKRGLSGGWKGFSINHELVHGDAVVFQLIKTTTFKVN</sequence>
<feature type="region of interest" description="Disordered" evidence="6">
    <location>
        <begin position="1"/>
        <end position="37"/>
    </location>
</feature>
<dbReference type="InterPro" id="IPR044837">
    <property type="entry name" value="REM16-like"/>
</dbReference>
<evidence type="ECO:0000256" key="3">
    <source>
        <dbReference type="ARBA" id="ARBA00023125"/>
    </source>
</evidence>
<dbReference type="PROSITE" id="PS50863">
    <property type="entry name" value="B3"/>
    <property type="match status" value="1"/>
</dbReference>
<dbReference type="Gene3D" id="2.40.330.10">
    <property type="entry name" value="DNA-binding pseudobarrel domain"/>
    <property type="match status" value="1"/>
</dbReference>
<accession>A0A8D7AA59</accession>
<dbReference type="SUPFAM" id="SSF101936">
    <property type="entry name" value="DNA-binding pseudobarrel domain"/>
    <property type="match status" value="1"/>
</dbReference>
<comment type="subcellular location">
    <subcellularLocation>
        <location evidence="1">Nucleus</location>
    </subcellularLocation>
</comment>
<keyword evidence="3" id="KW-0238">DNA-binding</keyword>
<organism evidence="8">
    <name type="scientific">Musa acuminata subsp. malaccensis</name>
    <name type="common">Wild banana</name>
    <name type="synonym">Musa malaccensis</name>
    <dbReference type="NCBI Taxonomy" id="214687"/>
    <lineage>
        <taxon>Eukaryota</taxon>
        <taxon>Viridiplantae</taxon>
        <taxon>Streptophyta</taxon>
        <taxon>Embryophyta</taxon>
        <taxon>Tracheophyta</taxon>
        <taxon>Spermatophyta</taxon>
        <taxon>Magnoliopsida</taxon>
        <taxon>Liliopsida</taxon>
        <taxon>Zingiberales</taxon>
        <taxon>Musaceae</taxon>
        <taxon>Musa</taxon>
    </lineage>
</organism>
<evidence type="ECO:0000256" key="6">
    <source>
        <dbReference type="SAM" id="MobiDB-lite"/>
    </source>
</evidence>
<dbReference type="CDD" id="cd10017">
    <property type="entry name" value="B3_DNA"/>
    <property type="match status" value="1"/>
</dbReference>
<dbReference type="SMART" id="SM01019">
    <property type="entry name" value="B3"/>
    <property type="match status" value="1"/>
</dbReference>
<dbReference type="Pfam" id="PF02362">
    <property type="entry name" value="B3"/>
    <property type="match status" value="1"/>
</dbReference>
<feature type="non-terminal residue" evidence="8">
    <location>
        <position position="1"/>
    </location>
</feature>
<evidence type="ECO:0000256" key="4">
    <source>
        <dbReference type="ARBA" id="ARBA00023163"/>
    </source>
</evidence>